<comment type="subcellular location">
    <subcellularLocation>
        <location evidence="1">Cell membrane</location>
        <topology evidence="1">Single-pass type I membrane protein</topology>
    </subcellularLocation>
</comment>
<dbReference type="RefSeq" id="XP_055878502.1">
    <property type="nucleotide sequence ID" value="XM_056022527.1"/>
</dbReference>
<keyword evidence="4" id="KW-0808">Transferase</keyword>
<dbReference type="RefSeq" id="XP_055878503.1">
    <property type="nucleotide sequence ID" value="XM_056022528.1"/>
</dbReference>
<dbReference type="PROSITE" id="PS50060">
    <property type="entry name" value="MAM_2"/>
    <property type="match status" value="1"/>
</dbReference>
<dbReference type="Gene3D" id="1.10.510.10">
    <property type="entry name" value="Transferase(Phosphotransferase) domain 1"/>
    <property type="match status" value="1"/>
</dbReference>
<keyword evidence="8" id="KW-0418">Kinase</keyword>
<dbReference type="InterPro" id="IPR002172">
    <property type="entry name" value="LDrepeatLR_classA_rpt"/>
</dbReference>
<dbReference type="InterPro" id="IPR000998">
    <property type="entry name" value="MAM_dom"/>
</dbReference>
<evidence type="ECO:0000256" key="3">
    <source>
        <dbReference type="ARBA" id="ARBA00022475"/>
    </source>
</evidence>
<dbReference type="OrthoDB" id="98077at2759"/>
<evidence type="ECO:0000256" key="1">
    <source>
        <dbReference type="ARBA" id="ARBA00004251"/>
    </source>
</evidence>
<dbReference type="Gene3D" id="2.60.120.200">
    <property type="match status" value="2"/>
</dbReference>
<reference evidence="25 26" key="1">
    <citation type="submission" date="2025-04" db="UniProtKB">
        <authorList>
            <consortium name="RefSeq"/>
        </authorList>
    </citation>
    <scope>IDENTIFICATION</scope>
</reference>
<evidence type="ECO:0000256" key="20">
    <source>
        <dbReference type="SAM" id="Phobius"/>
    </source>
</evidence>
<proteinExistence type="predicted"/>
<dbReference type="PROSITE" id="PS50011">
    <property type="entry name" value="PROTEIN_KINASE_DOM"/>
    <property type="match status" value="1"/>
</dbReference>
<dbReference type="GO" id="GO:0004714">
    <property type="term" value="F:transmembrane receptor protein tyrosine kinase activity"/>
    <property type="evidence" value="ECO:0007669"/>
    <property type="project" value="UniProtKB-EC"/>
</dbReference>
<dbReference type="SUPFAM" id="SSF56112">
    <property type="entry name" value="Protein kinase-like (PK-like)"/>
    <property type="match status" value="1"/>
</dbReference>
<keyword evidence="5 20" id="KW-0812">Transmembrane</keyword>
<evidence type="ECO:0000256" key="6">
    <source>
        <dbReference type="ARBA" id="ARBA00022729"/>
    </source>
</evidence>
<protein>
    <recommendedName>
        <fullName evidence="2">receptor protein-tyrosine kinase</fullName>
        <ecNumber evidence="2">2.7.10.1</ecNumber>
    </recommendedName>
</protein>
<dbReference type="PROSITE" id="PS00109">
    <property type="entry name" value="PROTEIN_KINASE_TYR"/>
    <property type="match status" value="1"/>
</dbReference>
<feature type="domain" description="MAM" evidence="23">
    <location>
        <begin position="242"/>
        <end position="427"/>
    </location>
</feature>
<keyword evidence="14" id="KW-0675">Receptor</keyword>
<dbReference type="GeneID" id="106060200"/>
<dbReference type="InterPro" id="IPR001245">
    <property type="entry name" value="Ser-Thr/Tyr_kinase_cat_dom"/>
</dbReference>
<evidence type="ECO:0000256" key="18">
    <source>
        <dbReference type="PROSITE-ProRule" id="PRU10141"/>
    </source>
</evidence>
<keyword evidence="6 21" id="KW-0732">Signal</keyword>
<dbReference type="InterPro" id="IPR017441">
    <property type="entry name" value="Protein_kinase_ATP_BS"/>
</dbReference>
<evidence type="ECO:0000256" key="17">
    <source>
        <dbReference type="PROSITE-ProRule" id="PRU00124"/>
    </source>
</evidence>
<dbReference type="InterPro" id="IPR050122">
    <property type="entry name" value="RTK"/>
</dbReference>
<evidence type="ECO:0000256" key="7">
    <source>
        <dbReference type="ARBA" id="ARBA00022741"/>
    </source>
</evidence>
<sequence length="1334" mass="148770">MRPVGPWSVVIGLLLGVARASDKYDFEGEHEKWTTNEDQDRGFKLVKASEARFEPGRPSKDTTLNTSEGHYGYASYDGSEEHFFLKRCLEPTGAQCQLRFNAIMGHDANVFVGTKLKCNCSESVQDTFFFSQLVNGSSADGWVNYNIPIGEHVLTFEVNLFAINQKEGSFVAIDDLELVDCETKAVDEVVCPADRPFHCYGTSVCLSLDQRCDLHQDCLCGEDELDKLCDNVPPEGAMKDLDECDFPSGRCLWYNVQSKQDSDFLWEKTKGDIQMEVFNRLHVIQSNKSLTTIETWDSKSYLQVQLRRKWRLSEAILRSVSFEPNYISRHCQIGFWYLIDDDLKSAVLKLELIQLKNGVKTKPVLLWKSPDNPLAASGNIFQKVVVSLPLKLTNISFMLQFKTYFTNANDYGQVALYQVAMSPDCFHTVLSLSSCGQTGSTGPTQDMCDREYDHEDLVRVVEDGHFSGAQMWTVPESMFYRIEAFGSRGGRLNDDHGLQRESLGARVETKFYFEKGEAIYFVIGQAGEDECPTDNNDDGLMFPPYCTISSDASDNWRKGGPGGGGATIVFKIVNDTKPVALLIAGGGSGQKFRNVSDTVLEQTDKDLLMSGLETDILLSRSLNGLPPCSQMTNGHKYWMASGGYGLGGGSCGDRGLGGPLIAGLATSGKSYIHPSSLFSDMHSGFHNGEGLLEIFVDTCSCPYHCMWLDNDDVYKPTCLCPSNKTSRQQCKDVLETSREGLDLTSNFVLMILISGLVSVVFSLCCVGLYLRRQAVKARHPTSIKKIASFFCPCVHFYNPPVSIGGHTLPQIQRPPTVMHANPNYDRIDLNNSEQALKEIPRKHLKLMSELGQGAFGEVYYGLLSNVPMVDGDLPVAVKTLPQVCTEQMEMDFLMEAVIVSKFNHPNIVKFIGVCFNERPHYLVLELLEGGDLKSFLLQARPKWEQPSQLTVLDLLRLSLDIARGCQHLEEKHFIHRDIAARNCLLSTKGPHRIAKIADFGMARDIYRSDYYKKSGKALLPVKWMPPEAFLDGVFSVKTDVWSFGILMWEVFSLGHMPYPGCSNEEVMNLVAQGGRLESPGGCPSAVFDIMVSCWNVLPEDRPNFSLIIASLERRLQDDDLATRGLPVFYVAPIVNTRSPRLQERPPSSPHPRSVTSRGVIHPSETNIGPHIASDGYLEPLLSFNTRSVFNEGLYQTSENTQAKSAQKKTPTLTRDSGGGRAEQNKAMIKTRTPRVFYKTGSSYQPFSDAAASESLLQFETEEPPLEKNGIRLSAELNNDVRNPIIGCDNDSDKTGQRERFSLDDLKIPSVVALPEKSQKKKSYTHFPRHSSNKY</sequence>
<keyword evidence="11 20" id="KW-0472">Membrane</keyword>
<dbReference type="Gene3D" id="3.30.200.20">
    <property type="entry name" value="Phosphorylase Kinase, domain 1"/>
    <property type="match status" value="1"/>
</dbReference>
<organism evidence="24 26">
    <name type="scientific">Biomphalaria glabrata</name>
    <name type="common">Bloodfluke planorb</name>
    <name type="synonym">Freshwater snail</name>
    <dbReference type="NCBI Taxonomy" id="6526"/>
    <lineage>
        <taxon>Eukaryota</taxon>
        <taxon>Metazoa</taxon>
        <taxon>Spiralia</taxon>
        <taxon>Lophotrochozoa</taxon>
        <taxon>Mollusca</taxon>
        <taxon>Gastropoda</taxon>
        <taxon>Heterobranchia</taxon>
        <taxon>Euthyneura</taxon>
        <taxon>Panpulmonata</taxon>
        <taxon>Hygrophila</taxon>
        <taxon>Lymnaeoidea</taxon>
        <taxon>Planorbidae</taxon>
        <taxon>Biomphalaria</taxon>
    </lineage>
</organism>
<evidence type="ECO:0000256" key="8">
    <source>
        <dbReference type="ARBA" id="ARBA00022777"/>
    </source>
</evidence>
<keyword evidence="10 20" id="KW-1133">Transmembrane helix</keyword>
<dbReference type="EC" id="2.7.10.1" evidence="2"/>
<dbReference type="GO" id="GO:0043235">
    <property type="term" value="C:receptor complex"/>
    <property type="evidence" value="ECO:0007669"/>
    <property type="project" value="TreeGrafter"/>
</dbReference>
<feature type="compositionally biased region" description="Basic residues" evidence="19">
    <location>
        <begin position="1318"/>
        <end position="1334"/>
    </location>
</feature>
<dbReference type="FunFam" id="1.10.510.10:FF:000113">
    <property type="entry name" value="Tyrosine-protein kinase receptor"/>
    <property type="match status" value="1"/>
</dbReference>
<evidence type="ECO:0000259" key="22">
    <source>
        <dbReference type="PROSITE" id="PS50011"/>
    </source>
</evidence>
<evidence type="ECO:0000313" key="24">
    <source>
        <dbReference type="Proteomes" id="UP001165740"/>
    </source>
</evidence>
<keyword evidence="3" id="KW-1003">Cell membrane</keyword>
<evidence type="ECO:0000256" key="14">
    <source>
        <dbReference type="ARBA" id="ARBA00023170"/>
    </source>
</evidence>
<dbReference type="PANTHER" id="PTHR24416">
    <property type="entry name" value="TYROSINE-PROTEIN KINASE RECEPTOR"/>
    <property type="match status" value="1"/>
</dbReference>
<dbReference type="InterPro" id="IPR000719">
    <property type="entry name" value="Prot_kinase_dom"/>
</dbReference>
<evidence type="ECO:0000256" key="21">
    <source>
        <dbReference type="SAM" id="SignalP"/>
    </source>
</evidence>
<dbReference type="Pfam" id="PF12810">
    <property type="entry name" value="ALK_LTK_GRD"/>
    <property type="match status" value="1"/>
</dbReference>
<dbReference type="InterPro" id="IPR008266">
    <property type="entry name" value="Tyr_kinase_AS"/>
</dbReference>
<feature type="signal peptide" evidence="21">
    <location>
        <begin position="1"/>
        <end position="20"/>
    </location>
</feature>
<feature type="region of interest" description="Disordered" evidence="19">
    <location>
        <begin position="1197"/>
        <end position="1225"/>
    </location>
</feature>
<dbReference type="OMA" id="NTECYID"/>
<feature type="region of interest" description="Disordered" evidence="19">
    <location>
        <begin position="1139"/>
        <end position="1167"/>
    </location>
</feature>
<comment type="catalytic activity">
    <reaction evidence="16">
        <text>L-tyrosyl-[protein] + ATP = O-phospho-L-tyrosyl-[protein] + ADP + H(+)</text>
        <dbReference type="Rhea" id="RHEA:10596"/>
        <dbReference type="Rhea" id="RHEA-COMP:10136"/>
        <dbReference type="Rhea" id="RHEA-COMP:20101"/>
        <dbReference type="ChEBI" id="CHEBI:15378"/>
        <dbReference type="ChEBI" id="CHEBI:30616"/>
        <dbReference type="ChEBI" id="CHEBI:46858"/>
        <dbReference type="ChEBI" id="CHEBI:61978"/>
        <dbReference type="ChEBI" id="CHEBI:456216"/>
        <dbReference type="EC" id="2.7.10.1"/>
    </reaction>
</comment>
<keyword evidence="9 18" id="KW-0067">ATP-binding</keyword>
<accession>A0A9W2ZUE7</accession>
<dbReference type="InterPro" id="IPR020635">
    <property type="entry name" value="Tyr_kinase_cat_dom"/>
</dbReference>
<dbReference type="Proteomes" id="UP001165740">
    <property type="component" value="Chromosome 3"/>
</dbReference>
<evidence type="ECO:0000256" key="10">
    <source>
        <dbReference type="ARBA" id="ARBA00022989"/>
    </source>
</evidence>
<evidence type="ECO:0000256" key="11">
    <source>
        <dbReference type="ARBA" id="ARBA00023136"/>
    </source>
</evidence>
<feature type="transmembrane region" description="Helical" evidence="20">
    <location>
        <begin position="747"/>
        <end position="770"/>
    </location>
</feature>
<dbReference type="CDD" id="cd00112">
    <property type="entry name" value="LDLa"/>
    <property type="match status" value="1"/>
</dbReference>
<dbReference type="PROSITE" id="PS50068">
    <property type="entry name" value="LDLRA_2"/>
    <property type="match status" value="1"/>
</dbReference>
<feature type="compositionally biased region" description="Polar residues" evidence="19">
    <location>
        <begin position="1197"/>
        <end position="1214"/>
    </location>
</feature>
<evidence type="ECO:0000256" key="19">
    <source>
        <dbReference type="SAM" id="MobiDB-lite"/>
    </source>
</evidence>
<dbReference type="GO" id="GO:0005524">
    <property type="term" value="F:ATP binding"/>
    <property type="evidence" value="ECO:0007669"/>
    <property type="project" value="UniProtKB-UniRule"/>
</dbReference>
<dbReference type="InterPro" id="IPR011009">
    <property type="entry name" value="Kinase-like_dom_sf"/>
</dbReference>
<evidence type="ECO:0000313" key="26">
    <source>
        <dbReference type="RefSeq" id="XP_055878503.1"/>
    </source>
</evidence>
<dbReference type="PRINTS" id="PR00109">
    <property type="entry name" value="TYRKINASE"/>
</dbReference>
<keyword evidence="12" id="KW-0829">Tyrosine-protein kinase</keyword>
<evidence type="ECO:0000259" key="23">
    <source>
        <dbReference type="PROSITE" id="PS50060"/>
    </source>
</evidence>
<dbReference type="SMART" id="SM00219">
    <property type="entry name" value="TyrKc"/>
    <property type="match status" value="1"/>
</dbReference>
<dbReference type="InterPro" id="IPR013320">
    <property type="entry name" value="ConA-like_dom_sf"/>
</dbReference>
<evidence type="ECO:0000256" key="9">
    <source>
        <dbReference type="ARBA" id="ARBA00022840"/>
    </source>
</evidence>
<dbReference type="GO" id="GO:0005886">
    <property type="term" value="C:plasma membrane"/>
    <property type="evidence" value="ECO:0007669"/>
    <property type="project" value="UniProtKB-SubCell"/>
</dbReference>
<evidence type="ECO:0000256" key="13">
    <source>
        <dbReference type="ARBA" id="ARBA00023157"/>
    </source>
</evidence>
<feature type="domain" description="Protein kinase" evidence="22">
    <location>
        <begin position="844"/>
        <end position="1115"/>
    </location>
</feature>
<dbReference type="RefSeq" id="XP_055878504.1">
    <property type="nucleotide sequence ID" value="XM_056022529.1"/>
</dbReference>
<name>A0A9W2ZUE7_BIOGL</name>
<dbReference type="PROSITE" id="PS00107">
    <property type="entry name" value="PROTEIN_KINASE_ATP"/>
    <property type="match status" value="1"/>
</dbReference>
<dbReference type="SUPFAM" id="SSF49899">
    <property type="entry name" value="Concanavalin A-like lectins/glucanases"/>
    <property type="match status" value="1"/>
</dbReference>
<evidence type="ECO:0000256" key="4">
    <source>
        <dbReference type="ARBA" id="ARBA00022679"/>
    </source>
</evidence>
<keyword evidence="13" id="KW-1015">Disulfide bond</keyword>
<feature type="binding site" evidence="18">
    <location>
        <position position="878"/>
    </location>
    <ligand>
        <name>ATP</name>
        <dbReference type="ChEBI" id="CHEBI:30616"/>
    </ligand>
</feature>
<feature type="region of interest" description="Disordered" evidence="19">
    <location>
        <begin position="1311"/>
        <end position="1334"/>
    </location>
</feature>
<evidence type="ECO:0000313" key="25">
    <source>
        <dbReference type="RefSeq" id="XP_055878502.1"/>
    </source>
</evidence>
<keyword evidence="15" id="KW-0325">Glycoprotein</keyword>
<evidence type="ECO:0000256" key="15">
    <source>
        <dbReference type="ARBA" id="ARBA00023180"/>
    </source>
</evidence>
<dbReference type="Pfam" id="PF07714">
    <property type="entry name" value="PK_Tyr_Ser-Thr"/>
    <property type="match status" value="1"/>
</dbReference>
<feature type="chain" id="PRO_5044702703" description="receptor protein-tyrosine kinase" evidence="21">
    <location>
        <begin position="21"/>
        <end position="1334"/>
    </location>
</feature>
<dbReference type="GO" id="GO:0007169">
    <property type="term" value="P:cell surface receptor protein tyrosine kinase signaling pathway"/>
    <property type="evidence" value="ECO:0007669"/>
    <property type="project" value="TreeGrafter"/>
</dbReference>
<dbReference type="PANTHER" id="PTHR24416:SF604">
    <property type="entry name" value="RECEPTOR PROTEIN-TYROSINE KINASE"/>
    <property type="match status" value="1"/>
</dbReference>
<gene>
    <name evidence="25 26 27" type="primary">LOC106060200</name>
</gene>
<evidence type="ECO:0000256" key="5">
    <source>
        <dbReference type="ARBA" id="ARBA00022692"/>
    </source>
</evidence>
<comment type="caution">
    <text evidence="17">Lacks conserved residue(s) required for the propagation of feature annotation.</text>
</comment>
<evidence type="ECO:0000313" key="27">
    <source>
        <dbReference type="RefSeq" id="XP_055878504.1"/>
    </source>
</evidence>
<dbReference type="GO" id="GO:0045664">
    <property type="term" value="P:regulation of neuron differentiation"/>
    <property type="evidence" value="ECO:0007669"/>
    <property type="project" value="TreeGrafter"/>
</dbReference>
<evidence type="ECO:0000256" key="16">
    <source>
        <dbReference type="ARBA" id="ARBA00051243"/>
    </source>
</evidence>
<evidence type="ECO:0000256" key="2">
    <source>
        <dbReference type="ARBA" id="ARBA00011902"/>
    </source>
</evidence>
<keyword evidence="24" id="KW-1185">Reference proteome</keyword>
<dbReference type="InterPro" id="IPR055163">
    <property type="entry name" value="ALK/LTK-like_GRD"/>
</dbReference>
<keyword evidence="7 18" id="KW-0547">Nucleotide-binding</keyword>
<evidence type="ECO:0000256" key="12">
    <source>
        <dbReference type="ARBA" id="ARBA00023137"/>
    </source>
</evidence>